<accession>I2CPE4</accession>
<feature type="region of interest" description="Disordered" evidence="8">
    <location>
        <begin position="1"/>
        <end position="34"/>
    </location>
</feature>
<evidence type="ECO:0000256" key="2">
    <source>
        <dbReference type="ARBA" id="ARBA00022448"/>
    </source>
</evidence>
<dbReference type="EMBL" id="JU966312">
    <property type="protein sequence ID" value="AFJ68777.1"/>
    <property type="molecule type" value="mRNA"/>
</dbReference>
<evidence type="ECO:0000313" key="9">
    <source>
        <dbReference type="EMBL" id="AFJ68777.1"/>
    </source>
</evidence>
<keyword evidence="3" id="KW-0812">Transmembrane</keyword>
<feature type="compositionally biased region" description="Basic residues" evidence="8">
    <location>
        <begin position="313"/>
        <end position="325"/>
    </location>
</feature>
<evidence type="ECO:0000256" key="3">
    <source>
        <dbReference type="ARBA" id="ARBA00022692"/>
    </source>
</evidence>
<feature type="non-terminal residue" evidence="9">
    <location>
        <position position="1"/>
    </location>
</feature>
<keyword evidence="5" id="KW-1133">Transmembrane helix</keyword>
<evidence type="ECO:0000256" key="6">
    <source>
        <dbReference type="ARBA" id="ARBA00023010"/>
    </source>
</evidence>
<feature type="region of interest" description="Disordered" evidence="8">
    <location>
        <begin position="305"/>
        <end position="391"/>
    </location>
</feature>
<protein>
    <submittedName>
        <fullName evidence="9">Uncharacterized protein</fullName>
    </submittedName>
</protein>
<sequence>QMSSSAPPGPTSLVPSPLSLSFTPAGGRSRRSCGRRSFSICSSSLSRTTAPGLGISQRRTRRAWSSICLRLLARHAQDGHHPLPRRFCPCFPHLAFPLLLLLCLLCTHLSTSKPHQHASAFLNAPLHSQHVTRLSTPARHGPIISPLSAPARRHAPLRRSRPLPPLFFSPALLNVGTPEAALILLVGYFVLGPQDLYRVAKEVGQLLSNLQTAGSDAWKVFQEAMEAEGTMAAMGASVNEINNVRQNFFQKFLDVRAERTLDQLEEKGVDVEALTGGMGEEDEWGNRLKEVQRRKEEEAAAKVLMEAEDEGRKRKRRRRKGRREGRRVGEGAVAAGGQPMASPSLRYRPGPRPPYPPFFPFPPPPSFRGQYPYPPPAPASSQAVASSFPPS</sequence>
<keyword evidence="6" id="KW-0811">Translocation</keyword>
<feature type="compositionally biased region" description="Low complexity" evidence="8">
    <location>
        <begin position="379"/>
        <end position="391"/>
    </location>
</feature>
<evidence type="ECO:0000256" key="7">
    <source>
        <dbReference type="ARBA" id="ARBA00023136"/>
    </source>
</evidence>
<feature type="compositionally biased region" description="Low complexity" evidence="8">
    <location>
        <begin position="330"/>
        <end position="348"/>
    </location>
</feature>
<keyword evidence="7" id="KW-0472">Membrane</keyword>
<keyword evidence="4" id="KW-0653">Protein transport</keyword>
<reference evidence="9" key="2">
    <citation type="journal article" date="2012" name="Nat. Commun.">
        <title>Draft genome sequence and genetic transformation of the oleaginous alga Nannochloropis gaditana.</title>
        <authorList>
            <person name="Radakovits R."/>
            <person name="Jinkerson R.E."/>
            <person name="Fuerstenberg S.I."/>
            <person name="Tae H."/>
            <person name="Settlage R.E."/>
            <person name="Boore J.L."/>
            <person name="Posewitz M.C."/>
        </authorList>
    </citation>
    <scope>NUCLEOTIDE SEQUENCE</scope>
    <source>
        <strain evidence="9">CCMP526</strain>
    </source>
</reference>
<dbReference type="Pfam" id="PF02416">
    <property type="entry name" value="TatA_B_E"/>
    <property type="match status" value="1"/>
</dbReference>
<dbReference type="Gene3D" id="1.20.5.3310">
    <property type="match status" value="1"/>
</dbReference>
<comment type="subcellular location">
    <subcellularLocation>
        <location evidence="1">Membrane</location>
        <topology evidence="1">Single-pass membrane protein</topology>
    </subcellularLocation>
</comment>
<keyword evidence="2" id="KW-0813">Transport</keyword>
<evidence type="ECO:0000256" key="8">
    <source>
        <dbReference type="SAM" id="MobiDB-lite"/>
    </source>
</evidence>
<feature type="compositionally biased region" description="Low complexity" evidence="8">
    <location>
        <begin position="11"/>
        <end position="27"/>
    </location>
</feature>
<evidence type="ECO:0000256" key="4">
    <source>
        <dbReference type="ARBA" id="ARBA00022927"/>
    </source>
</evidence>
<name>I2CPE4_NANGC</name>
<reference evidence="9" key="1">
    <citation type="journal article" date="2012" name="Bioengineered">
        <title>Additional insights into the genome of the oleaginous model alga Nannochloropsis gaditana.</title>
        <authorList>
            <person name="Jinkerson R.E."/>
            <person name="Radakovits R."/>
            <person name="Posewitz M.C."/>
        </authorList>
    </citation>
    <scope>NUCLEOTIDE SEQUENCE</scope>
    <source>
        <strain evidence="9">CCMP526</strain>
    </source>
</reference>
<feature type="non-terminal residue" evidence="9">
    <location>
        <position position="391"/>
    </location>
</feature>
<proteinExistence type="evidence at transcript level"/>
<organism evidence="9">
    <name type="scientific">Nannochloropsis gaditana (strain CCMP526)</name>
    <name type="common">Green microalga</name>
    <name type="synonym">Microchloropsis gaditana</name>
    <dbReference type="NCBI Taxonomy" id="1093141"/>
    <lineage>
        <taxon>Eukaryota</taxon>
        <taxon>Sar</taxon>
        <taxon>Stramenopiles</taxon>
        <taxon>Ochrophyta</taxon>
        <taxon>Eustigmatophyceae</taxon>
        <taxon>Eustigmatales</taxon>
        <taxon>Monodopsidaceae</taxon>
        <taxon>Nannochloropsis</taxon>
    </lineage>
</organism>
<evidence type="ECO:0000256" key="1">
    <source>
        <dbReference type="ARBA" id="ARBA00004167"/>
    </source>
</evidence>
<dbReference type="AlphaFoldDB" id="I2CPE4"/>
<dbReference type="InterPro" id="IPR003369">
    <property type="entry name" value="TatA/B/E"/>
</dbReference>
<gene>
    <name evidence="9" type="ORF">NGATSA_3021800</name>
</gene>
<evidence type="ECO:0000256" key="5">
    <source>
        <dbReference type="ARBA" id="ARBA00022989"/>
    </source>
</evidence>
<feature type="compositionally biased region" description="Pro residues" evidence="8">
    <location>
        <begin position="350"/>
        <end position="378"/>
    </location>
</feature>